<organism evidence="1 2">
    <name type="scientific">Popillia japonica</name>
    <name type="common">Japanese beetle</name>
    <dbReference type="NCBI Taxonomy" id="7064"/>
    <lineage>
        <taxon>Eukaryota</taxon>
        <taxon>Metazoa</taxon>
        <taxon>Ecdysozoa</taxon>
        <taxon>Arthropoda</taxon>
        <taxon>Hexapoda</taxon>
        <taxon>Insecta</taxon>
        <taxon>Pterygota</taxon>
        <taxon>Neoptera</taxon>
        <taxon>Endopterygota</taxon>
        <taxon>Coleoptera</taxon>
        <taxon>Polyphaga</taxon>
        <taxon>Scarabaeiformia</taxon>
        <taxon>Scarabaeidae</taxon>
        <taxon>Rutelinae</taxon>
        <taxon>Popillia</taxon>
    </lineage>
</organism>
<dbReference type="AlphaFoldDB" id="A0AAW1JL94"/>
<comment type="caution">
    <text evidence="1">The sequence shown here is derived from an EMBL/GenBank/DDBJ whole genome shotgun (WGS) entry which is preliminary data.</text>
</comment>
<keyword evidence="2" id="KW-1185">Reference proteome</keyword>
<evidence type="ECO:0008006" key="3">
    <source>
        <dbReference type="Google" id="ProtNLM"/>
    </source>
</evidence>
<proteinExistence type="predicted"/>
<protein>
    <recommendedName>
        <fullName evidence="3">Winged helix-turn helix domain-containing protein</fullName>
    </recommendedName>
</protein>
<name>A0AAW1JL94_POPJA</name>
<evidence type="ECO:0000313" key="2">
    <source>
        <dbReference type="Proteomes" id="UP001458880"/>
    </source>
</evidence>
<dbReference type="Proteomes" id="UP001458880">
    <property type="component" value="Unassembled WGS sequence"/>
</dbReference>
<dbReference type="EMBL" id="JASPKY010000346">
    <property type="protein sequence ID" value="KAK9704596.1"/>
    <property type="molecule type" value="Genomic_DNA"/>
</dbReference>
<reference evidence="1 2" key="1">
    <citation type="journal article" date="2024" name="BMC Genomics">
        <title>De novo assembly and annotation of Popillia japonica's genome with initial clues to its potential as an invasive pest.</title>
        <authorList>
            <person name="Cucini C."/>
            <person name="Boschi S."/>
            <person name="Funari R."/>
            <person name="Cardaioli E."/>
            <person name="Iannotti N."/>
            <person name="Marturano G."/>
            <person name="Paoli F."/>
            <person name="Bruttini M."/>
            <person name="Carapelli A."/>
            <person name="Frati F."/>
            <person name="Nardi F."/>
        </authorList>
    </citation>
    <scope>NUCLEOTIDE SEQUENCE [LARGE SCALE GENOMIC DNA]</scope>
    <source>
        <strain evidence="1">DMR45628</strain>
    </source>
</reference>
<gene>
    <name evidence="1" type="ORF">QE152_g27778</name>
</gene>
<sequence length="165" mass="19517">MEAKNKRQEFSSQCKSIVFNVYNYIKTIFPDENKTELKNRVVAATGISLATRRRIISEGATLQATENSDGEMKFSSPRKRKRKCTITDIPPWEQTDIRNMIYNFHKTEHCRVTLTQLQEKLSAEYDFSGKRTSLHTIIRKLGFKWRKSKNNRRLLRQTYFPTYNN</sequence>
<evidence type="ECO:0000313" key="1">
    <source>
        <dbReference type="EMBL" id="KAK9704596.1"/>
    </source>
</evidence>
<accession>A0AAW1JL94</accession>